<reference evidence="3" key="1">
    <citation type="submission" date="2021-02" db="EMBL/GenBank/DDBJ databases">
        <authorList>
            <person name="Nowell W R."/>
        </authorList>
    </citation>
    <scope>NUCLEOTIDE SEQUENCE</scope>
</reference>
<protein>
    <submittedName>
        <fullName evidence="3">Uncharacterized protein</fullName>
    </submittedName>
</protein>
<dbReference type="EMBL" id="CAJOBA010045847">
    <property type="protein sequence ID" value="CAF4182215.1"/>
    <property type="molecule type" value="Genomic_DNA"/>
</dbReference>
<proteinExistence type="predicted"/>
<evidence type="ECO:0000313" key="2">
    <source>
        <dbReference type="EMBL" id="CAF1373305.1"/>
    </source>
</evidence>
<name>A0A8S2RVY7_9BILA</name>
<accession>A0A8S2RVY7</accession>
<feature type="compositionally biased region" description="Low complexity" evidence="1">
    <location>
        <begin position="124"/>
        <end position="134"/>
    </location>
</feature>
<comment type="caution">
    <text evidence="3">The sequence shown here is derived from an EMBL/GenBank/DDBJ whole genome shotgun (WGS) entry which is preliminary data.</text>
</comment>
<evidence type="ECO:0000313" key="3">
    <source>
        <dbReference type="EMBL" id="CAF4182215.1"/>
    </source>
</evidence>
<gene>
    <name evidence="2" type="ORF">OVA965_LOCUS31770</name>
    <name evidence="3" type="ORF">TMI583_LOCUS32610</name>
</gene>
<sequence>MFRNARSLTGTQSTMINFSVCDFLHRTEKITALNHIKTTQIQNKDFKISFPRHPKHGKKEDSSRTTLNMDDIDDIDIDEIISKAFAHAKQLMSGLEIDIVLQKNKLLTLERLSQDVFNSLSSSSRVSNFTTSDSFPLEDSDQEDDSDTEETNNDDDDKNVTSNSSSDNEDEVENESLTTIGNEFSGMRIVNEIKPNQQDSYFQVKINDSVKYLHKQTACWLLTHKNSRLSTDRLSRVIQTGRKD</sequence>
<dbReference type="Proteomes" id="UP000677228">
    <property type="component" value="Unassembled WGS sequence"/>
</dbReference>
<feature type="region of interest" description="Disordered" evidence="1">
    <location>
        <begin position="124"/>
        <end position="180"/>
    </location>
</feature>
<dbReference type="Proteomes" id="UP000682733">
    <property type="component" value="Unassembled WGS sequence"/>
</dbReference>
<feature type="compositionally biased region" description="Acidic residues" evidence="1">
    <location>
        <begin position="136"/>
        <end position="157"/>
    </location>
</feature>
<dbReference type="EMBL" id="CAJNOK010024176">
    <property type="protein sequence ID" value="CAF1373305.1"/>
    <property type="molecule type" value="Genomic_DNA"/>
</dbReference>
<evidence type="ECO:0000313" key="4">
    <source>
        <dbReference type="Proteomes" id="UP000682733"/>
    </source>
</evidence>
<dbReference type="AlphaFoldDB" id="A0A8S2RVY7"/>
<organism evidence="3 4">
    <name type="scientific">Didymodactylos carnosus</name>
    <dbReference type="NCBI Taxonomy" id="1234261"/>
    <lineage>
        <taxon>Eukaryota</taxon>
        <taxon>Metazoa</taxon>
        <taxon>Spiralia</taxon>
        <taxon>Gnathifera</taxon>
        <taxon>Rotifera</taxon>
        <taxon>Eurotatoria</taxon>
        <taxon>Bdelloidea</taxon>
        <taxon>Philodinida</taxon>
        <taxon>Philodinidae</taxon>
        <taxon>Didymodactylos</taxon>
    </lineage>
</organism>
<evidence type="ECO:0000256" key="1">
    <source>
        <dbReference type="SAM" id="MobiDB-lite"/>
    </source>
</evidence>